<sequence length="469" mass="54420">MGKLYKDKAHLFHEVYDYVVNRIGSKEWKEHDKLPSVRQLAEELQVNRLTVLKAYQLLKKHNKVYVKDKVGYYVQTPLPSLVDLDNLNNPIVTAYVQKNALSEIHQAKVKYNFSQALIDPSLLPNQYFSNYVKQVFDDYPKLLSTYSSVKGDEELRESLAAYFEKEYKTYVHGDNVMILSGSQQGIQLVAQTFIKPRDTVIIERPCFSAAIDIFESKGAKIVPIDITPTGYDLECLEHIMKQHKPRLFYLTPTFNNPTGYTVPTFQRKELVALAEKYRCLLVEDDAYHDIYFSEKPPTPVFTYDTVGTVIYLRSFSKYISPGLRMSIIICHHSIMEPLVSARFLMDNGSPLLNQKIFLRYFHSDRLQQHLDKLRIALQIRKEWMEGELANTTWQWHSPNGGLNLWVKLSDEISTDSLLSKALAHYISFVPGQVFDPSKQYKSWIRLSYSFSNEKLIKEGMEKIIQLNQE</sequence>
<dbReference type="InterPro" id="IPR015424">
    <property type="entry name" value="PyrdxlP-dep_Trfase"/>
</dbReference>
<dbReference type="InterPro" id="IPR036388">
    <property type="entry name" value="WH-like_DNA-bd_sf"/>
</dbReference>
<dbReference type="RefSeq" id="WP_377930694.1">
    <property type="nucleotide sequence ID" value="NZ_JBHUEM010000055.1"/>
</dbReference>
<dbReference type="SMART" id="SM00345">
    <property type="entry name" value="HTH_GNTR"/>
    <property type="match status" value="1"/>
</dbReference>
<keyword evidence="4" id="KW-0663">Pyridoxal phosphate</keyword>
<keyword evidence="3 9" id="KW-0808">Transferase</keyword>
<dbReference type="CDD" id="cd00609">
    <property type="entry name" value="AAT_like"/>
    <property type="match status" value="1"/>
</dbReference>
<dbReference type="InterPro" id="IPR051446">
    <property type="entry name" value="HTH_trans_reg/aminotransferase"/>
</dbReference>
<reference evidence="10" key="1">
    <citation type="journal article" date="2019" name="Int. J. Syst. Evol. Microbiol.">
        <title>The Global Catalogue of Microorganisms (GCM) 10K type strain sequencing project: providing services to taxonomists for standard genome sequencing and annotation.</title>
        <authorList>
            <consortium name="The Broad Institute Genomics Platform"/>
            <consortium name="The Broad Institute Genome Sequencing Center for Infectious Disease"/>
            <person name="Wu L."/>
            <person name="Ma J."/>
        </authorList>
    </citation>
    <scope>NUCLEOTIDE SEQUENCE [LARGE SCALE GENOMIC DNA]</scope>
    <source>
        <strain evidence="10">CCUG 49339</strain>
    </source>
</reference>
<evidence type="ECO:0000256" key="3">
    <source>
        <dbReference type="ARBA" id="ARBA00022576"/>
    </source>
</evidence>
<protein>
    <submittedName>
        <fullName evidence="9">PLP-dependent aminotransferase family protein</fullName>
    </submittedName>
</protein>
<organism evidence="9 10">
    <name type="scientific">Bacillus salitolerans</name>
    <dbReference type="NCBI Taxonomy" id="1437434"/>
    <lineage>
        <taxon>Bacteria</taxon>
        <taxon>Bacillati</taxon>
        <taxon>Bacillota</taxon>
        <taxon>Bacilli</taxon>
        <taxon>Bacillales</taxon>
        <taxon>Bacillaceae</taxon>
        <taxon>Bacillus</taxon>
    </lineage>
</organism>
<evidence type="ECO:0000259" key="8">
    <source>
        <dbReference type="PROSITE" id="PS50949"/>
    </source>
</evidence>
<dbReference type="Gene3D" id="1.10.10.10">
    <property type="entry name" value="Winged helix-like DNA-binding domain superfamily/Winged helix DNA-binding domain"/>
    <property type="match status" value="1"/>
</dbReference>
<proteinExistence type="inferred from homology"/>
<dbReference type="SUPFAM" id="SSF46785">
    <property type="entry name" value="Winged helix' DNA-binding domain"/>
    <property type="match status" value="1"/>
</dbReference>
<dbReference type="CDD" id="cd07377">
    <property type="entry name" value="WHTH_GntR"/>
    <property type="match status" value="1"/>
</dbReference>
<dbReference type="PANTHER" id="PTHR46577">
    <property type="entry name" value="HTH-TYPE TRANSCRIPTIONAL REGULATORY PROTEIN GABR"/>
    <property type="match status" value="1"/>
</dbReference>
<feature type="domain" description="HTH gntR-type" evidence="8">
    <location>
        <begin position="9"/>
        <end position="77"/>
    </location>
</feature>
<dbReference type="InterPro" id="IPR015422">
    <property type="entry name" value="PyrdxlP-dep_Trfase_small"/>
</dbReference>
<dbReference type="Gene3D" id="3.90.1150.10">
    <property type="entry name" value="Aspartate Aminotransferase, domain 1"/>
    <property type="match status" value="1"/>
</dbReference>
<keyword evidence="6" id="KW-0238">DNA-binding</keyword>
<dbReference type="InterPro" id="IPR015421">
    <property type="entry name" value="PyrdxlP-dep_Trfase_major"/>
</dbReference>
<evidence type="ECO:0000256" key="5">
    <source>
        <dbReference type="ARBA" id="ARBA00023015"/>
    </source>
</evidence>
<dbReference type="EMBL" id="JBHUEM010000055">
    <property type="protein sequence ID" value="MFD1739453.1"/>
    <property type="molecule type" value="Genomic_DNA"/>
</dbReference>
<dbReference type="PROSITE" id="PS50949">
    <property type="entry name" value="HTH_GNTR"/>
    <property type="match status" value="1"/>
</dbReference>
<name>A0ABW4LZ00_9BACI</name>
<evidence type="ECO:0000313" key="10">
    <source>
        <dbReference type="Proteomes" id="UP001597214"/>
    </source>
</evidence>
<dbReference type="PANTHER" id="PTHR46577:SF1">
    <property type="entry name" value="HTH-TYPE TRANSCRIPTIONAL REGULATORY PROTEIN GABR"/>
    <property type="match status" value="1"/>
</dbReference>
<evidence type="ECO:0000256" key="1">
    <source>
        <dbReference type="ARBA" id="ARBA00001933"/>
    </source>
</evidence>
<evidence type="ECO:0000256" key="6">
    <source>
        <dbReference type="ARBA" id="ARBA00023125"/>
    </source>
</evidence>
<evidence type="ECO:0000256" key="7">
    <source>
        <dbReference type="ARBA" id="ARBA00023163"/>
    </source>
</evidence>
<comment type="caution">
    <text evidence="9">The sequence shown here is derived from an EMBL/GenBank/DDBJ whole genome shotgun (WGS) entry which is preliminary data.</text>
</comment>
<dbReference type="Gene3D" id="3.40.640.10">
    <property type="entry name" value="Type I PLP-dependent aspartate aminotransferase-like (Major domain)"/>
    <property type="match status" value="1"/>
</dbReference>
<evidence type="ECO:0000313" key="9">
    <source>
        <dbReference type="EMBL" id="MFD1739453.1"/>
    </source>
</evidence>
<dbReference type="Pfam" id="PF00392">
    <property type="entry name" value="GntR"/>
    <property type="match status" value="1"/>
</dbReference>
<dbReference type="InterPro" id="IPR000524">
    <property type="entry name" value="Tscrpt_reg_HTH_GntR"/>
</dbReference>
<dbReference type="GO" id="GO:0008483">
    <property type="term" value="F:transaminase activity"/>
    <property type="evidence" value="ECO:0007669"/>
    <property type="project" value="UniProtKB-KW"/>
</dbReference>
<dbReference type="InterPro" id="IPR036390">
    <property type="entry name" value="WH_DNA-bd_sf"/>
</dbReference>
<dbReference type="InterPro" id="IPR004839">
    <property type="entry name" value="Aminotransferase_I/II_large"/>
</dbReference>
<comment type="similarity">
    <text evidence="2">In the C-terminal section; belongs to the class-I pyridoxal-phosphate-dependent aminotransferase family.</text>
</comment>
<keyword evidence="3 9" id="KW-0032">Aminotransferase</keyword>
<keyword evidence="5" id="KW-0805">Transcription regulation</keyword>
<dbReference type="Pfam" id="PF00155">
    <property type="entry name" value="Aminotran_1_2"/>
    <property type="match status" value="1"/>
</dbReference>
<evidence type="ECO:0000256" key="4">
    <source>
        <dbReference type="ARBA" id="ARBA00022898"/>
    </source>
</evidence>
<keyword evidence="7" id="KW-0804">Transcription</keyword>
<comment type="cofactor">
    <cofactor evidence="1">
        <name>pyridoxal 5'-phosphate</name>
        <dbReference type="ChEBI" id="CHEBI:597326"/>
    </cofactor>
</comment>
<gene>
    <name evidence="9" type="ORF">ACFSCX_23510</name>
</gene>
<dbReference type="Proteomes" id="UP001597214">
    <property type="component" value="Unassembled WGS sequence"/>
</dbReference>
<evidence type="ECO:0000256" key="2">
    <source>
        <dbReference type="ARBA" id="ARBA00005384"/>
    </source>
</evidence>
<dbReference type="SUPFAM" id="SSF53383">
    <property type="entry name" value="PLP-dependent transferases"/>
    <property type="match status" value="1"/>
</dbReference>
<keyword evidence="10" id="KW-1185">Reference proteome</keyword>
<accession>A0ABW4LZ00</accession>